<keyword evidence="1" id="KW-0812">Transmembrane</keyword>
<dbReference type="EMBL" id="APOH01000015">
    <property type="protein sequence ID" value="ENU19559.1"/>
    <property type="molecule type" value="Genomic_DNA"/>
</dbReference>
<dbReference type="eggNOG" id="ENOG5031RDY">
    <property type="taxonomic scope" value="Bacteria"/>
</dbReference>
<dbReference type="RefSeq" id="WP_004648944.1">
    <property type="nucleotide sequence ID" value="NZ_KB849164.1"/>
</dbReference>
<evidence type="ECO:0000313" key="2">
    <source>
        <dbReference type="EMBL" id="ENU19559.1"/>
    </source>
</evidence>
<dbReference type="PATRIC" id="fig|1217715.3.peg.2359"/>
<protein>
    <submittedName>
        <fullName evidence="2">Uncharacterized protein</fullName>
    </submittedName>
</protein>
<keyword evidence="1" id="KW-1133">Transmembrane helix</keyword>
<feature type="transmembrane region" description="Helical" evidence="1">
    <location>
        <begin position="6"/>
        <end position="23"/>
    </location>
</feature>
<dbReference type="Proteomes" id="UP000013086">
    <property type="component" value="Unassembled WGS sequence"/>
</dbReference>
<organism evidence="2 3">
    <name type="scientific">Acinetobacter bohemicus ANC 3994</name>
    <dbReference type="NCBI Taxonomy" id="1217715"/>
    <lineage>
        <taxon>Bacteria</taxon>
        <taxon>Pseudomonadati</taxon>
        <taxon>Pseudomonadota</taxon>
        <taxon>Gammaproteobacteria</taxon>
        <taxon>Moraxellales</taxon>
        <taxon>Moraxellaceae</taxon>
        <taxon>Acinetobacter</taxon>
    </lineage>
</organism>
<dbReference type="OrthoDB" id="6713125at2"/>
<sequence length="214" mass="24804">METLLKIGGVLAVLVVPIILSFLNNRLAHLKHTQESKAEALNLADEFEAKELEKRSTLYKDRLAKSLFNNDALTYSEAKFFSNYENADLWVREYVKIRGMLKRERDDDGAVTEFKHKSNWIKVTFALIGYVTFAFIGLTPFYKFYKYVDLVINYYEKGMFLSIFIIVALHIICLIAGFLCLKYVEKCADCGIFLHDFYKVAFKVTGTEEKKKLK</sequence>
<comment type="caution">
    <text evidence="2">The sequence shown here is derived from an EMBL/GenBank/DDBJ whole genome shotgun (WGS) entry which is preliminary data.</text>
</comment>
<dbReference type="AlphaFoldDB" id="N8QE46"/>
<evidence type="ECO:0000313" key="3">
    <source>
        <dbReference type="Proteomes" id="UP000013086"/>
    </source>
</evidence>
<reference evidence="2 3" key="1">
    <citation type="submission" date="2013-02" db="EMBL/GenBank/DDBJ databases">
        <title>The Genome Sequence of Acinetobacter sp. ANC 3994.</title>
        <authorList>
            <consortium name="The Broad Institute Genome Sequencing Platform"/>
            <consortium name="The Broad Institute Genome Sequencing Center for Infectious Disease"/>
            <person name="Cerqueira G."/>
            <person name="Feldgarden M."/>
            <person name="Courvalin P."/>
            <person name="Perichon B."/>
            <person name="Grillot-Courvalin C."/>
            <person name="Clermont D."/>
            <person name="Rocha E."/>
            <person name="Yoon E.-J."/>
            <person name="Nemec A."/>
            <person name="Walker B."/>
            <person name="Young S.K."/>
            <person name="Zeng Q."/>
            <person name="Gargeya S."/>
            <person name="Fitzgerald M."/>
            <person name="Haas B."/>
            <person name="Abouelleil A."/>
            <person name="Alvarado L."/>
            <person name="Arachchi H.M."/>
            <person name="Berlin A.M."/>
            <person name="Chapman S.B."/>
            <person name="Dewar J."/>
            <person name="Goldberg J."/>
            <person name="Griggs A."/>
            <person name="Gujja S."/>
            <person name="Hansen M."/>
            <person name="Howarth C."/>
            <person name="Imamovic A."/>
            <person name="Larimer J."/>
            <person name="McCowan C."/>
            <person name="Murphy C."/>
            <person name="Neiman D."/>
            <person name="Pearson M."/>
            <person name="Priest M."/>
            <person name="Roberts A."/>
            <person name="Saif S."/>
            <person name="Shea T."/>
            <person name="Sisk P."/>
            <person name="Sykes S."/>
            <person name="Wortman J."/>
            <person name="Nusbaum C."/>
            <person name="Birren B."/>
        </authorList>
    </citation>
    <scope>NUCLEOTIDE SEQUENCE [LARGE SCALE GENOMIC DNA]</scope>
    <source>
        <strain evidence="2 3">ANC 3994</strain>
    </source>
</reference>
<proteinExistence type="predicted"/>
<keyword evidence="1" id="KW-0472">Membrane</keyword>
<gene>
    <name evidence="2" type="ORF">F994_02419</name>
</gene>
<dbReference type="HOGENOM" id="CLU_110573_0_0_6"/>
<name>N8QE46_9GAMM</name>
<feature type="transmembrane region" description="Helical" evidence="1">
    <location>
        <begin position="159"/>
        <end position="181"/>
    </location>
</feature>
<feature type="transmembrane region" description="Helical" evidence="1">
    <location>
        <begin position="120"/>
        <end position="139"/>
    </location>
</feature>
<evidence type="ECO:0000256" key="1">
    <source>
        <dbReference type="SAM" id="Phobius"/>
    </source>
</evidence>
<accession>N8QE46</accession>